<feature type="domain" description="FAD dependent oxidoreductase" evidence="2">
    <location>
        <begin position="65"/>
        <end position="413"/>
    </location>
</feature>
<feature type="domain" description="FAD dependent oxidoreductase central" evidence="5">
    <location>
        <begin position="439"/>
        <end position="486"/>
    </location>
</feature>
<comment type="similarity">
    <text evidence="1">Belongs to the GcvT family.</text>
</comment>
<dbReference type="InterPro" id="IPR036188">
    <property type="entry name" value="FAD/NAD-bd_sf"/>
</dbReference>
<evidence type="ECO:0000256" key="1">
    <source>
        <dbReference type="ARBA" id="ARBA00008609"/>
    </source>
</evidence>
<dbReference type="SUPFAM" id="SSF103025">
    <property type="entry name" value="Folate-binding domain"/>
    <property type="match status" value="1"/>
</dbReference>
<dbReference type="InterPro" id="IPR013977">
    <property type="entry name" value="GcvT_C"/>
</dbReference>
<evidence type="ECO:0000259" key="3">
    <source>
        <dbReference type="Pfam" id="PF01571"/>
    </source>
</evidence>
<dbReference type="InterPro" id="IPR032503">
    <property type="entry name" value="FAO_M"/>
</dbReference>
<feature type="domain" description="GCVT N-terminal" evidence="3">
    <location>
        <begin position="490"/>
        <end position="781"/>
    </location>
</feature>
<dbReference type="Gene3D" id="3.30.9.10">
    <property type="entry name" value="D-Amino Acid Oxidase, subunit A, domain 2"/>
    <property type="match status" value="1"/>
</dbReference>
<dbReference type="Proteomes" id="UP001153620">
    <property type="component" value="Chromosome 3"/>
</dbReference>
<dbReference type="Gene3D" id="3.30.1360.120">
    <property type="entry name" value="Probable tRNA modification gtpase trme, domain 1"/>
    <property type="match status" value="1"/>
</dbReference>
<evidence type="ECO:0000313" key="6">
    <source>
        <dbReference type="EMBL" id="CAG9808390.1"/>
    </source>
</evidence>
<dbReference type="InterPro" id="IPR028896">
    <property type="entry name" value="GcvT/YgfZ/DmdA"/>
</dbReference>
<dbReference type="Gene3D" id="3.50.50.60">
    <property type="entry name" value="FAD/NAD(P)-binding domain"/>
    <property type="match status" value="1"/>
</dbReference>
<dbReference type="InterPro" id="IPR029043">
    <property type="entry name" value="GcvT/YgfZ_C"/>
</dbReference>
<dbReference type="Gene3D" id="3.30.70.1400">
    <property type="entry name" value="Aminomethyltransferase beta-barrel domains"/>
    <property type="match status" value="1"/>
</dbReference>
<feature type="domain" description="Aminomethyltransferase C-terminal" evidence="4">
    <location>
        <begin position="801"/>
        <end position="886"/>
    </location>
</feature>
<dbReference type="Pfam" id="PF01266">
    <property type="entry name" value="DAO"/>
    <property type="match status" value="1"/>
</dbReference>
<dbReference type="PANTHER" id="PTHR43757">
    <property type="entry name" value="AMINOMETHYLTRANSFERASE"/>
    <property type="match status" value="1"/>
</dbReference>
<dbReference type="Pfam" id="PF01571">
    <property type="entry name" value="GCV_T"/>
    <property type="match status" value="1"/>
</dbReference>
<dbReference type="EMBL" id="OU895879">
    <property type="protein sequence ID" value="CAG9808390.1"/>
    <property type="molecule type" value="Genomic_DNA"/>
</dbReference>
<dbReference type="InterPro" id="IPR027266">
    <property type="entry name" value="TrmE/GcvT-like"/>
</dbReference>
<protein>
    <submittedName>
        <fullName evidence="6">Uncharacterized protein</fullName>
    </submittedName>
</protein>
<gene>
    <name evidence="6" type="ORF">CHIRRI_LOCUS11232</name>
</gene>
<keyword evidence="7" id="KW-1185">Reference proteome</keyword>
<dbReference type="Gene3D" id="2.40.30.110">
    <property type="entry name" value="Aminomethyltransferase beta-barrel domains"/>
    <property type="match status" value="1"/>
</dbReference>
<dbReference type="Pfam" id="PF16350">
    <property type="entry name" value="FAO_M"/>
    <property type="match status" value="1"/>
</dbReference>
<dbReference type="SUPFAM" id="SSF101790">
    <property type="entry name" value="Aminomethyltransferase beta-barrel domain"/>
    <property type="match status" value="1"/>
</dbReference>
<reference evidence="6" key="1">
    <citation type="submission" date="2022-01" db="EMBL/GenBank/DDBJ databases">
        <authorList>
            <person name="King R."/>
        </authorList>
    </citation>
    <scope>NUCLEOTIDE SEQUENCE</scope>
</reference>
<sequence length="915" mass="104354">MSDIPFDILQKQLIKKGIKSAKEMLKIASRYGLNHNYQRSTGSIVRFFRNGANEQEETELPKNARIVICGSGLAGSSLAYHLSLADLGHHVVMLERGTIDMKNIDEKNFSTSSGLVGSFKNSAPQIKLGQYSVKLLNQLTREGFDIGWEQRGSLHLARHHDRMLQFRKMKTQSEVFMIKSELLSPDECKQKCSIINDKDLIGGLFVKDDGIVDKEKLRKTLLSESIKRGVTLVENCGVTKVLNSNRMVEAVETTHGTIECIYFVNAAGFWSRAIGQLSEPHVKVPLHPISHQFVIAQTNPEIIDKLNCVLYDLDGRIYMREFRGKLLGGGFEQNAKPAFQDGVLPDSPKKRFLIKPDYDQFSELLEEILHRVPSFKDAELIKLANIPEIFSPDARWILGESPEIRNYYVAAGMMIDDVGGGIGKALADILMYGYAHIDHEVEVNRFLGLHNNRKYLKDRVKEIHSTHYGIQYPNFEYEMGRKLRMSPIFPALQENGAVFGQIMGYERPCYYDLNGKQVDSQGNTIFRIAHTNTFGKPQWFDLVESEYRACRERVGLADYSSFTKIDLWSKGTEIVDFLQYLCSNDVDIPIGNVCHTGMHNEHCGGYENDCSLARLSENHYMMIAPTIQQTRCKAWIRKNLPPPGKHSIHINDVTSAYTAICILGPFARKLLSELTDTDLSPKNFPFFTYKELDVGLANGIRTFNVTHTGELGYVMYIPNEFALHVYTQLWEKGQKYQIKHAGYYATKALRVEKFYAMWGQDLDTFTTPLECGRTWRVKFEKNFIGRDALLKQKEEGVKRLYVQLLLDDHDPDLDIWPTGNEPIYRNGELCGRTSTTSFGYTLKKQVCLGYVRNIDCSGNLENVTNEYVINGEFEVEICGIRYPAKVNLHSPNLPSMIADREIDEKDRYQATRHRY</sequence>
<dbReference type="Pfam" id="PF08669">
    <property type="entry name" value="GCV_T_C"/>
    <property type="match status" value="1"/>
</dbReference>
<dbReference type="AlphaFoldDB" id="A0A9N9WY32"/>
<accession>A0A9N9WY32</accession>
<dbReference type="FunFam" id="3.30.70.1400:FF:000003">
    <property type="entry name" value="Pyruvate dehydrogenase phosphatase regulatory subunit"/>
    <property type="match status" value="1"/>
</dbReference>
<dbReference type="InterPro" id="IPR006076">
    <property type="entry name" value="FAD-dep_OxRdtase"/>
</dbReference>
<evidence type="ECO:0000259" key="5">
    <source>
        <dbReference type="Pfam" id="PF16350"/>
    </source>
</evidence>
<proteinExistence type="inferred from homology"/>
<dbReference type="SUPFAM" id="SSF54373">
    <property type="entry name" value="FAD-linked reductases, C-terminal domain"/>
    <property type="match status" value="1"/>
</dbReference>
<dbReference type="PANTHER" id="PTHR43757:SF15">
    <property type="entry name" value="PYRUVATE DEHYDROGENASE PHOSPHATASE REGULATORY SUBUNIT, MITOCHONDRIAL-LIKE"/>
    <property type="match status" value="1"/>
</dbReference>
<name>A0A9N9WY32_9DIPT</name>
<reference evidence="6" key="2">
    <citation type="submission" date="2022-10" db="EMBL/GenBank/DDBJ databases">
        <authorList>
            <consortium name="ENA_rothamsted_submissions"/>
            <consortium name="culmorum"/>
            <person name="King R."/>
        </authorList>
    </citation>
    <scope>NUCLEOTIDE SEQUENCE</scope>
</reference>
<dbReference type="InterPro" id="IPR006222">
    <property type="entry name" value="GCVT_N"/>
</dbReference>
<dbReference type="OrthoDB" id="429143at2759"/>
<evidence type="ECO:0000259" key="4">
    <source>
        <dbReference type="Pfam" id="PF08669"/>
    </source>
</evidence>
<dbReference type="SUPFAM" id="SSF51905">
    <property type="entry name" value="FAD/NAD(P)-binding domain"/>
    <property type="match status" value="1"/>
</dbReference>
<organism evidence="6 7">
    <name type="scientific">Chironomus riparius</name>
    <dbReference type="NCBI Taxonomy" id="315576"/>
    <lineage>
        <taxon>Eukaryota</taxon>
        <taxon>Metazoa</taxon>
        <taxon>Ecdysozoa</taxon>
        <taxon>Arthropoda</taxon>
        <taxon>Hexapoda</taxon>
        <taxon>Insecta</taxon>
        <taxon>Pterygota</taxon>
        <taxon>Neoptera</taxon>
        <taxon>Endopterygota</taxon>
        <taxon>Diptera</taxon>
        <taxon>Nematocera</taxon>
        <taxon>Chironomoidea</taxon>
        <taxon>Chironomidae</taxon>
        <taxon>Chironominae</taxon>
        <taxon>Chironomus</taxon>
    </lineage>
</organism>
<dbReference type="GO" id="GO:0005739">
    <property type="term" value="C:mitochondrion"/>
    <property type="evidence" value="ECO:0007669"/>
    <property type="project" value="TreeGrafter"/>
</dbReference>
<evidence type="ECO:0000259" key="2">
    <source>
        <dbReference type="Pfam" id="PF01266"/>
    </source>
</evidence>
<evidence type="ECO:0000313" key="7">
    <source>
        <dbReference type="Proteomes" id="UP001153620"/>
    </source>
</evidence>
<dbReference type="FunFam" id="2.40.30.110:FF:000004">
    <property type="entry name" value="Pyruvate dehydrogenase phosphatase regulatory subunit, mitochondrial"/>
    <property type="match status" value="1"/>
</dbReference>